<dbReference type="AlphaFoldDB" id="B5I1M1"/>
<organism evidence="2 3">
    <name type="scientific">Streptomyces sviceus (strain ATCC 29083 / DSM 924 / JCM 4929 / NBRC 13980 / NCIMB 11184 / NRRL 5439 / UC 5370)</name>
    <dbReference type="NCBI Taxonomy" id="463191"/>
    <lineage>
        <taxon>Bacteria</taxon>
        <taxon>Bacillati</taxon>
        <taxon>Actinomycetota</taxon>
        <taxon>Actinomycetes</taxon>
        <taxon>Kitasatosporales</taxon>
        <taxon>Streptomycetaceae</taxon>
        <taxon>Streptomyces</taxon>
    </lineage>
</organism>
<proteinExistence type="predicted"/>
<dbReference type="HOGENOM" id="CLU_1539222_0_0_11"/>
<feature type="compositionally biased region" description="Low complexity" evidence="1">
    <location>
        <begin position="107"/>
        <end position="121"/>
    </location>
</feature>
<dbReference type="Proteomes" id="UP000002785">
    <property type="component" value="Chromosome"/>
</dbReference>
<protein>
    <submittedName>
        <fullName evidence="2">Uncharacterized protein</fullName>
    </submittedName>
</protein>
<evidence type="ECO:0000313" key="2">
    <source>
        <dbReference type="EMBL" id="EDY58976.1"/>
    </source>
</evidence>
<sequence>MGRPGSAGRTLRYTGPCARFKTARDQPRRRIGQGRRERPRRAEGIRSDGEEDVPPAVGVGQTVAVMTRTLLRADRNRPGVIKSPKVTTSWKPMHEIPSVTPEYSVDGPSGLPSGSAAGPRPGKVEPPQPGPVTTPPGIVPGMRTRGGGDWSDATVNGLRLPSPRRPSPRWPNSE</sequence>
<accession>B5I1M1</accession>
<feature type="compositionally biased region" description="Pro residues" evidence="1">
    <location>
        <begin position="163"/>
        <end position="174"/>
    </location>
</feature>
<dbReference type="EMBL" id="CM000951">
    <property type="protein sequence ID" value="EDY58976.1"/>
    <property type="molecule type" value="Genomic_DNA"/>
</dbReference>
<evidence type="ECO:0000313" key="3">
    <source>
        <dbReference type="Proteomes" id="UP000002785"/>
    </source>
</evidence>
<name>B5I1M1_STRX2</name>
<keyword evidence="3" id="KW-1185">Reference proteome</keyword>
<reference evidence="2" key="1">
    <citation type="submission" date="2009-10" db="EMBL/GenBank/DDBJ databases">
        <title>The genome sequence of Streptomyces sviceus strain ATCC 29083.</title>
        <authorList>
            <consortium name="The Broad Institute Genome Sequencing Platform"/>
            <consortium name="Broad Institute Microbial Sequencing Center"/>
            <person name="Fischbach M."/>
            <person name="Godfrey P."/>
            <person name="Ward D."/>
            <person name="Young S."/>
            <person name="Zeng Q."/>
            <person name="Koehrsen M."/>
            <person name="Alvarado L."/>
            <person name="Berlin A.M."/>
            <person name="Bochicchio J."/>
            <person name="Borenstein D."/>
            <person name="Chapman S.B."/>
            <person name="Chen Z."/>
            <person name="Engels R."/>
            <person name="Freedman E."/>
            <person name="Gellesch M."/>
            <person name="Goldberg J."/>
            <person name="Griggs A."/>
            <person name="Gujja S."/>
            <person name="Heilman E.R."/>
            <person name="Heiman D.I."/>
            <person name="Hepburn T.A."/>
            <person name="Howarth C."/>
            <person name="Jen D."/>
            <person name="Larson L."/>
            <person name="Lewis B."/>
            <person name="Mehta T."/>
            <person name="Park D."/>
            <person name="Pearson M."/>
            <person name="Richards J."/>
            <person name="Roberts A."/>
            <person name="Saif S."/>
            <person name="Shea T.D."/>
            <person name="Shenoy N."/>
            <person name="Sisk P."/>
            <person name="Stolte C."/>
            <person name="Sykes S.N."/>
            <person name="Thomson T."/>
            <person name="Walk T."/>
            <person name="White J."/>
            <person name="Yandava C."/>
            <person name="Straight P."/>
            <person name="Clardy J."/>
            <person name="Hung D."/>
            <person name="Kolter R."/>
            <person name="Mekalanos J."/>
            <person name="Walker S."/>
            <person name="Walsh C.T."/>
            <person name="Wieland-Brown L.C."/>
            <person name="Haas B."/>
            <person name="Nusbaum C."/>
            <person name="Birren B."/>
        </authorList>
    </citation>
    <scope>NUCLEOTIDE SEQUENCE [LARGE SCALE GENOMIC DNA]</scope>
    <source>
        <strain evidence="2">ATCC 29083</strain>
    </source>
</reference>
<feature type="compositionally biased region" description="Pro residues" evidence="1">
    <location>
        <begin position="124"/>
        <end position="138"/>
    </location>
</feature>
<feature type="compositionally biased region" description="Basic and acidic residues" evidence="1">
    <location>
        <begin position="22"/>
        <end position="48"/>
    </location>
</feature>
<feature type="region of interest" description="Disordered" evidence="1">
    <location>
        <begin position="1"/>
        <end position="59"/>
    </location>
</feature>
<gene>
    <name evidence="2" type="ORF">SSEG_05556</name>
</gene>
<feature type="region of interest" description="Disordered" evidence="1">
    <location>
        <begin position="76"/>
        <end position="174"/>
    </location>
</feature>
<evidence type="ECO:0000256" key="1">
    <source>
        <dbReference type="SAM" id="MobiDB-lite"/>
    </source>
</evidence>